<dbReference type="STRING" id="1348114.OM33_20050"/>
<evidence type="ECO:0000259" key="2">
    <source>
        <dbReference type="Pfam" id="PF04366"/>
    </source>
</evidence>
<dbReference type="EMBL" id="CP009889">
    <property type="protein sequence ID" value="AIY67333.1"/>
    <property type="molecule type" value="Genomic_DNA"/>
</dbReference>
<evidence type="ECO:0000256" key="1">
    <source>
        <dbReference type="SAM" id="SignalP"/>
    </source>
</evidence>
<feature type="domain" description="Ysc84 actin-binding" evidence="2">
    <location>
        <begin position="84"/>
        <end position="149"/>
    </location>
</feature>
<dbReference type="eggNOG" id="COG2930">
    <property type="taxonomic scope" value="Bacteria"/>
</dbReference>
<dbReference type="Pfam" id="PF04366">
    <property type="entry name" value="Ysc84"/>
    <property type="match status" value="1"/>
</dbReference>
<dbReference type="OrthoDB" id="5405772at2"/>
<reference evidence="3 4" key="1">
    <citation type="submission" date="2014-11" db="EMBL/GenBank/DDBJ databases">
        <title>Complete Genome Sequence of Pseudoalteromonas sp. Strain OCN003 Isolated from Kaneohe Bay, Oahu, Hawaii.</title>
        <authorList>
            <person name="Beurmann S."/>
            <person name="Videau P."/>
            <person name="Ushijima B."/>
            <person name="Smith A.M."/>
            <person name="Aeby G.S."/>
            <person name="Callahan S.M."/>
            <person name="Belcaid M."/>
        </authorList>
    </citation>
    <scope>NUCLEOTIDE SEQUENCE [LARGE SCALE GENOMIC DNA]</scope>
    <source>
        <strain evidence="3 4">OCN003</strain>
    </source>
</reference>
<dbReference type="InterPro" id="IPR007461">
    <property type="entry name" value="Ysc84_actin-binding"/>
</dbReference>
<dbReference type="HOGENOM" id="CLU_100198_0_0_6"/>
<keyword evidence="4" id="KW-1185">Reference proteome</keyword>
<feature type="chain" id="PRO_5002027119" description="Ysc84 actin-binding domain-containing protein" evidence="1">
    <location>
        <begin position="21"/>
        <end position="190"/>
    </location>
</feature>
<sequence>MGKFLTVLMSLCLMSLSAVAKADDYQITINNFRQSAAAKSFFNNAYGYAVFPTIGKGGLGLGAAYGKGQVYKQGKIVGKTSMSQLSLGFQAGGQAYSQIIFFKDKRAFDEFTSGNFEFGAGASAVAITAAAQAQAGSTGLSSSQGTDADSTKQNKAVYRKGMAVMTLAKGGLMYEAAIAGQKYDYKPLKK</sequence>
<accession>A0A0A7ELB5</accession>
<protein>
    <recommendedName>
        <fullName evidence="2">Ysc84 actin-binding domain-containing protein</fullName>
    </recommendedName>
</protein>
<gene>
    <name evidence="3" type="ORF">OM33_20050</name>
</gene>
<feature type="signal peptide" evidence="1">
    <location>
        <begin position="1"/>
        <end position="20"/>
    </location>
</feature>
<name>A0A0A7ELB5_9GAMM</name>
<dbReference type="RefSeq" id="WP_040136235.1">
    <property type="nucleotide sequence ID" value="NZ_CP009889.1"/>
</dbReference>
<keyword evidence="1" id="KW-0732">Signal</keyword>
<proteinExistence type="predicted"/>
<dbReference type="Proteomes" id="UP000030341">
    <property type="component" value="Chromosome 2"/>
</dbReference>
<organism evidence="3 4">
    <name type="scientific">Pseudoalteromonas piratica</name>
    <dbReference type="NCBI Taxonomy" id="1348114"/>
    <lineage>
        <taxon>Bacteria</taxon>
        <taxon>Pseudomonadati</taxon>
        <taxon>Pseudomonadota</taxon>
        <taxon>Gammaproteobacteria</taxon>
        <taxon>Alteromonadales</taxon>
        <taxon>Pseudoalteromonadaceae</taxon>
        <taxon>Pseudoalteromonas</taxon>
    </lineage>
</organism>
<evidence type="ECO:0000313" key="3">
    <source>
        <dbReference type="EMBL" id="AIY67333.1"/>
    </source>
</evidence>
<dbReference type="AlphaFoldDB" id="A0A0A7ELB5"/>
<dbReference type="KEGG" id="pseo:OM33_20050"/>
<evidence type="ECO:0000313" key="4">
    <source>
        <dbReference type="Proteomes" id="UP000030341"/>
    </source>
</evidence>